<dbReference type="PANTHER" id="PTHR11177">
    <property type="entry name" value="CHITINASE"/>
    <property type="match status" value="1"/>
</dbReference>
<dbReference type="InterPro" id="IPR011583">
    <property type="entry name" value="Chitinase_II/V-like_cat"/>
</dbReference>
<keyword evidence="13" id="KW-1185">Reference proteome</keyword>
<dbReference type="CDD" id="cd00063">
    <property type="entry name" value="FN3"/>
    <property type="match status" value="2"/>
</dbReference>
<dbReference type="RefSeq" id="WP_204601054.1">
    <property type="nucleotide sequence ID" value="NZ_JBHSED010000003.1"/>
</dbReference>
<name>A0ABV8S5B3_9BACL</name>
<dbReference type="CDD" id="cd12214">
    <property type="entry name" value="ChiA1_BD"/>
    <property type="match status" value="1"/>
</dbReference>
<dbReference type="InterPro" id="IPR003961">
    <property type="entry name" value="FN3_dom"/>
</dbReference>
<feature type="domain" description="Fibronectin type-III" evidence="10">
    <location>
        <begin position="607"/>
        <end position="691"/>
    </location>
</feature>
<dbReference type="SMART" id="SM00636">
    <property type="entry name" value="Glyco_18"/>
    <property type="match status" value="1"/>
</dbReference>
<dbReference type="InterPro" id="IPR036116">
    <property type="entry name" value="FN3_sf"/>
</dbReference>
<accession>A0ABV8S5B3</accession>
<dbReference type="EMBL" id="JBHSED010000003">
    <property type="protein sequence ID" value="MFC4302315.1"/>
    <property type="molecule type" value="Genomic_DNA"/>
</dbReference>
<gene>
    <name evidence="12" type="ORF">ACFO1S_02525</name>
</gene>
<dbReference type="PROSITE" id="PS01095">
    <property type="entry name" value="GH18_1"/>
    <property type="match status" value="1"/>
</dbReference>
<sequence>MTLHGTTIRKGKVLALIAAILLSALATLTYETEKAEAAGSYKIIGYYPAWGAYGRNYNVTDMDVTKVTHINYAFADICWNGIHGNSDPTSPNPATWSCQDEVGTINAPNGTIVLGDPWIDAQKSFPGDTWDKPIKGNIGQLIKQKQAHPNLKTIISIGGWSWSNRFSDVAASAATRETFANSAVDFLRKYQFDGVDLDWEYPVSGGLAGNSVRAADKQNYTLLLQKVREKLNAAGAADGKTYTLTIASGAGPNFVQNTELSQIAAIVDWINIMTYDFNGGWQTISAHNSPLYYDPAAAAAGVPDAATFNAAAGVQGHLNAGVPASKLVLGMPFYARGWSGCAATGNGQYASCTGPSPGTWEPGVLDFSNLEAQYINKNGYTRYWNNVAKVPYLYNPSNGVFISYDDTESFGHKTSYIKSTGLGGAMFWEFSGDRNKTLLTKLANDLSGTSGGDTTPPSVPANVHMTSKTSSSVSLAWNASTDNIGVTGYTVTYGTTSINVSGTSATVSGLSANTPYTFTVKAFDAAGNVSNASAPVQVTTDTGSSCTVAAWNAGQAYTQGQRASYNGITYEAKWWTQGDQPDLSGEWGVWKVIGPCGGGTDTTAPSIPANLQSTGKTSTTVSLSWSASTDNVGVTGYIVLYGTTSVNVTGTSAVLTGLSPNTTYAFTVKARDAAGNLSGASAALQVKTDAASGGTSWAPNVSYQVNDTVTYGGVSYTCLQAHTSLTGWEPPNVPALWKTP</sequence>
<protein>
    <recommendedName>
        <fullName evidence="3">chitinase</fullName>
        <ecNumber evidence="3">3.2.1.14</ecNumber>
    </recommendedName>
</protein>
<dbReference type="InterPro" id="IPR001579">
    <property type="entry name" value="Glyco_hydro_18_chit_AS"/>
</dbReference>
<proteinExistence type="inferred from homology"/>
<dbReference type="PANTHER" id="PTHR11177:SF317">
    <property type="entry name" value="CHITINASE 12-RELATED"/>
    <property type="match status" value="1"/>
</dbReference>
<dbReference type="CDD" id="cd12215">
    <property type="entry name" value="ChiC_BD"/>
    <property type="match status" value="1"/>
</dbReference>
<reference evidence="13" key="1">
    <citation type="journal article" date="2019" name="Int. J. Syst. Evol. Microbiol.">
        <title>The Global Catalogue of Microorganisms (GCM) 10K type strain sequencing project: providing services to taxonomists for standard genome sequencing and annotation.</title>
        <authorList>
            <consortium name="The Broad Institute Genomics Platform"/>
            <consortium name="The Broad Institute Genome Sequencing Center for Infectious Disease"/>
            <person name="Wu L."/>
            <person name="Ma J."/>
        </authorList>
    </citation>
    <scope>NUCLEOTIDE SEQUENCE [LARGE SCALE GENOMIC DNA]</scope>
    <source>
        <strain evidence="13">CGMCC 4.1641</strain>
    </source>
</reference>
<dbReference type="Gene3D" id="3.10.50.10">
    <property type="match status" value="1"/>
</dbReference>
<dbReference type="PRINTS" id="PR00014">
    <property type="entry name" value="FNTYPEIII"/>
</dbReference>
<evidence type="ECO:0000256" key="5">
    <source>
        <dbReference type="ARBA" id="ARBA00023024"/>
    </source>
</evidence>
<feature type="domain" description="Fibronectin type-III" evidence="10">
    <location>
        <begin position="459"/>
        <end position="543"/>
    </location>
</feature>
<dbReference type="SMART" id="SM00060">
    <property type="entry name" value="FN3"/>
    <property type="match status" value="2"/>
</dbReference>
<dbReference type="SUPFAM" id="SSF49265">
    <property type="entry name" value="Fibronectin type III"/>
    <property type="match status" value="2"/>
</dbReference>
<feature type="domain" description="GH18" evidence="11">
    <location>
        <begin position="41"/>
        <end position="449"/>
    </location>
</feature>
<dbReference type="CDD" id="cd06548">
    <property type="entry name" value="GH18_chitinase"/>
    <property type="match status" value="1"/>
</dbReference>
<dbReference type="Proteomes" id="UP001595755">
    <property type="component" value="Unassembled WGS sequence"/>
</dbReference>
<dbReference type="GO" id="GO:0016787">
    <property type="term" value="F:hydrolase activity"/>
    <property type="evidence" value="ECO:0007669"/>
    <property type="project" value="UniProtKB-KW"/>
</dbReference>
<comment type="caution">
    <text evidence="12">The sequence shown here is derived from an EMBL/GenBank/DDBJ whole genome shotgun (WGS) entry which is preliminary data.</text>
</comment>
<dbReference type="EC" id="3.2.1.14" evidence="3"/>
<comment type="catalytic activity">
    <reaction evidence="1">
        <text>Random endo-hydrolysis of N-acetyl-beta-D-glucosaminide (1-&gt;4)-beta-linkages in chitin and chitodextrins.</text>
        <dbReference type="EC" id="3.2.1.14"/>
    </reaction>
</comment>
<evidence type="ECO:0000313" key="12">
    <source>
        <dbReference type="EMBL" id="MFC4302315.1"/>
    </source>
</evidence>
<evidence type="ECO:0000313" key="13">
    <source>
        <dbReference type="Proteomes" id="UP001595755"/>
    </source>
</evidence>
<keyword evidence="8" id="KW-0624">Polysaccharide degradation</keyword>
<evidence type="ECO:0000259" key="10">
    <source>
        <dbReference type="PROSITE" id="PS50853"/>
    </source>
</evidence>
<dbReference type="Gene3D" id="2.60.40.10">
    <property type="entry name" value="Immunoglobulins"/>
    <property type="match status" value="2"/>
</dbReference>
<dbReference type="Pfam" id="PF02839">
    <property type="entry name" value="CBM_5_12"/>
    <property type="match status" value="2"/>
</dbReference>
<comment type="similarity">
    <text evidence="2">Belongs to the glycosyl hydrolase 18 family. Chitinase class II subfamily.</text>
</comment>
<dbReference type="SUPFAM" id="SSF51055">
    <property type="entry name" value="Carbohydrate binding domain"/>
    <property type="match status" value="2"/>
</dbReference>
<dbReference type="Gene3D" id="2.10.10.20">
    <property type="entry name" value="Carbohydrate-binding module superfamily 5/12"/>
    <property type="match status" value="2"/>
</dbReference>
<keyword evidence="6" id="KW-0119">Carbohydrate metabolism</keyword>
<evidence type="ECO:0000256" key="7">
    <source>
        <dbReference type="ARBA" id="ARBA00023295"/>
    </source>
</evidence>
<evidence type="ECO:0000256" key="9">
    <source>
        <dbReference type="RuleBase" id="RU000489"/>
    </source>
</evidence>
<dbReference type="SUPFAM" id="SSF51445">
    <property type="entry name" value="(Trans)glycosidases"/>
    <property type="match status" value="1"/>
</dbReference>
<evidence type="ECO:0000256" key="1">
    <source>
        <dbReference type="ARBA" id="ARBA00000822"/>
    </source>
</evidence>
<dbReference type="InterPro" id="IPR036573">
    <property type="entry name" value="CBM_sf_5/12"/>
</dbReference>
<evidence type="ECO:0000256" key="2">
    <source>
        <dbReference type="ARBA" id="ARBA00009121"/>
    </source>
</evidence>
<keyword evidence="5" id="KW-0146">Chitin degradation</keyword>
<evidence type="ECO:0000256" key="3">
    <source>
        <dbReference type="ARBA" id="ARBA00012729"/>
    </source>
</evidence>
<dbReference type="PROSITE" id="PS51910">
    <property type="entry name" value="GH18_2"/>
    <property type="match status" value="1"/>
</dbReference>
<dbReference type="Gene3D" id="3.20.20.80">
    <property type="entry name" value="Glycosidases"/>
    <property type="match status" value="1"/>
</dbReference>
<dbReference type="SUPFAM" id="SSF54556">
    <property type="entry name" value="Chitinase insertion domain"/>
    <property type="match status" value="1"/>
</dbReference>
<evidence type="ECO:0000256" key="4">
    <source>
        <dbReference type="ARBA" id="ARBA00022801"/>
    </source>
</evidence>
<dbReference type="Pfam" id="PF00704">
    <property type="entry name" value="Glyco_hydro_18"/>
    <property type="match status" value="1"/>
</dbReference>
<dbReference type="InterPro" id="IPR013783">
    <property type="entry name" value="Ig-like_fold"/>
</dbReference>
<evidence type="ECO:0000256" key="6">
    <source>
        <dbReference type="ARBA" id="ARBA00023277"/>
    </source>
</evidence>
<organism evidence="12 13">
    <name type="scientific">Cohnella boryungensis</name>
    <dbReference type="NCBI Taxonomy" id="768479"/>
    <lineage>
        <taxon>Bacteria</taxon>
        <taxon>Bacillati</taxon>
        <taxon>Bacillota</taxon>
        <taxon>Bacilli</taxon>
        <taxon>Bacillales</taxon>
        <taxon>Paenibacillaceae</taxon>
        <taxon>Cohnella</taxon>
    </lineage>
</organism>
<dbReference type="InterPro" id="IPR017853">
    <property type="entry name" value="GH"/>
</dbReference>
<dbReference type="InterPro" id="IPR001223">
    <property type="entry name" value="Glyco_hydro18_cat"/>
</dbReference>
<keyword evidence="4 9" id="KW-0378">Hydrolase</keyword>
<evidence type="ECO:0000256" key="8">
    <source>
        <dbReference type="ARBA" id="ARBA00023326"/>
    </source>
</evidence>
<evidence type="ECO:0000259" key="11">
    <source>
        <dbReference type="PROSITE" id="PS51910"/>
    </source>
</evidence>
<keyword evidence="7 9" id="KW-0326">Glycosidase</keyword>
<dbReference type="SMART" id="SM00495">
    <property type="entry name" value="ChtBD3"/>
    <property type="match status" value="2"/>
</dbReference>
<dbReference type="Pfam" id="PF00041">
    <property type="entry name" value="fn3"/>
    <property type="match status" value="2"/>
</dbReference>
<dbReference type="PROSITE" id="PS50853">
    <property type="entry name" value="FN3"/>
    <property type="match status" value="2"/>
</dbReference>
<dbReference type="InterPro" id="IPR029070">
    <property type="entry name" value="Chitinase_insertion_sf"/>
</dbReference>
<dbReference type="InterPro" id="IPR003610">
    <property type="entry name" value="CBM5/12"/>
</dbReference>
<dbReference type="InterPro" id="IPR050314">
    <property type="entry name" value="Glycosyl_Hydrlase_18"/>
</dbReference>